<evidence type="ECO:0000256" key="2">
    <source>
        <dbReference type="ARBA" id="ARBA00023125"/>
    </source>
</evidence>
<dbReference type="SMART" id="SM00354">
    <property type="entry name" value="HTH_LACI"/>
    <property type="match status" value="1"/>
</dbReference>
<name>A0A8X8GWQ8_9RHOB</name>
<evidence type="ECO:0000256" key="1">
    <source>
        <dbReference type="ARBA" id="ARBA00023015"/>
    </source>
</evidence>
<dbReference type="InterPro" id="IPR028082">
    <property type="entry name" value="Peripla_BP_I"/>
</dbReference>
<evidence type="ECO:0000259" key="4">
    <source>
        <dbReference type="PROSITE" id="PS50932"/>
    </source>
</evidence>
<dbReference type="Pfam" id="PF13377">
    <property type="entry name" value="Peripla_BP_3"/>
    <property type="match status" value="1"/>
</dbReference>
<accession>A0A8X8GWQ8</accession>
<evidence type="ECO:0000313" key="5">
    <source>
        <dbReference type="EMBL" id="NUB43273.1"/>
    </source>
</evidence>
<keyword evidence="1" id="KW-0805">Transcription regulation</keyword>
<dbReference type="Pfam" id="PF00356">
    <property type="entry name" value="LacI"/>
    <property type="match status" value="1"/>
</dbReference>
<evidence type="ECO:0000256" key="3">
    <source>
        <dbReference type="ARBA" id="ARBA00023163"/>
    </source>
</evidence>
<dbReference type="Gene3D" id="3.40.50.2300">
    <property type="match status" value="2"/>
</dbReference>
<dbReference type="EMBL" id="WHUT02000001">
    <property type="protein sequence ID" value="NUB43273.1"/>
    <property type="molecule type" value="Genomic_DNA"/>
</dbReference>
<dbReference type="InterPro" id="IPR046335">
    <property type="entry name" value="LacI/GalR-like_sensor"/>
</dbReference>
<dbReference type="CDD" id="cd01392">
    <property type="entry name" value="HTH_LacI"/>
    <property type="match status" value="1"/>
</dbReference>
<dbReference type="GO" id="GO:0000976">
    <property type="term" value="F:transcription cis-regulatory region binding"/>
    <property type="evidence" value="ECO:0007669"/>
    <property type="project" value="TreeGrafter"/>
</dbReference>
<dbReference type="AlphaFoldDB" id="A0A8X8GWQ8"/>
<dbReference type="SUPFAM" id="SSF47413">
    <property type="entry name" value="lambda repressor-like DNA-binding domains"/>
    <property type="match status" value="1"/>
</dbReference>
<sequence length="342" mass="36532">MTGKKGKISRRVRLQDIATICGVSVSTVSRALADGSGVRPDLVARIQKAAQDFSYAMPSSLAGQKVMVLASAAAMVDYTRSQFTLQVMQGLGDRAALLRLQVITRAVADSEDERRILQEVEADDSIAGLLFLTLDDEAMLAPTRGFSKPIVLVNGDDPTMRLSSIAPSNRAAAALATGHLLTLGHRRILFLMRRGRRTIERRFEGWRDRMVAAGVHDPALVVEVADWLPELAADAVRARLRQGRDFTAILAAGDSLAIGALQALAAEGVAVPGEVSVMGMDSLPQGAFQTPPLSAIQMPMREIGAAAVDLLREILTGLPLPARRIELACGLQERGSTGPAPR</sequence>
<dbReference type="InterPro" id="IPR000843">
    <property type="entry name" value="HTH_LacI"/>
</dbReference>
<dbReference type="PANTHER" id="PTHR30146:SF109">
    <property type="entry name" value="HTH-TYPE TRANSCRIPTIONAL REGULATOR GALS"/>
    <property type="match status" value="1"/>
</dbReference>
<reference evidence="5" key="1">
    <citation type="submission" date="2020-05" db="EMBL/GenBank/DDBJ databases">
        <title>Fertoebacter nigrum gen. nov., sp. nov., a new member of the family Rhodobacteraceae.</title>
        <authorList>
            <person name="Szuroczki S."/>
            <person name="Abbaszade G."/>
            <person name="Buni D."/>
            <person name="Schumann P."/>
            <person name="Toth E."/>
        </authorList>
    </citation>
    <scope>NUCLEOTIDE SEQUENCE</scope>
    <source>
        <strain evidence="5">RG-N-1a</strain>
    </source>
</reference>
<protein>
    <submittedName>
        <fullName evidence="5">LacI family DNA-binding transcriptional regulator</fullName>
    </submittedName>
</protein>
<dbReference type="CDD" id="cd06267">
    <property type="entry name" value="PBP1_LacI_sugar_binding-like"/>
    <property type="match status" value="1"/>
</dbReference>
<keyword evidence="3" id="KW-0804">Transcription</keyword>
<dbReference type="Gene3D" id="1.10.260.40">
    <property type="entry name" value="lambda repressor-like DNA-binding domains"/>
    <property type="match status" value="1"/>
</dbReference>
<feature type="domain" description="HTH lacI-type" evidence="4">
    <location>
        <begin position="12"/>
        <end position="67"/>
    </location>
</feature>
<comment type="caution">
    <text evidence="5">The sequence shown here is derived from an EMBL/GenBank/DDBJ whole genome shotgun (WGS) entry which is preliminary data.</text>
</comment>
<dbReference type="SUPFAM" id="SSF53822">
    <property type="entry name" value="Periplasmic binding protein-like I"/>
    <property type="match status" value="1"/>
</dbReference>
<dbReference type="InterPro" id="IPR010982">
    <property type="entry name" value="Lambda_DNA-bd_dom_sf"/>
</dbReference>
<dbReference type="PROSITE" id="PS50932">
    <property type="entry name" value="HTH_LACI_2"/>
    <property type="match status" value="1"/>
</dbReference>
<keyword evidence="6" id="KW-1185">Reference proteome</keyword>
<dbReference type="Proteomes" id="UP000484076">
    <property type="component" value="Unassembled WGS sequence"/>
</dbReference>
<keyword evidence="2 5" id="KW-0238">DNA-binding</keyword>
<gene>
    <name evidence="5" type="ORF">GEU84_002665</name>
</gene>
<dbReference type="GO" id="GO:0003700">
    <property type="term" value="F:DNA-binding transcription factor activity"/>
    <property type="evidence" value="ECO:0007669"/>
    <property type="project" value="TreeGrafter"/>
</dbReference>
<organism evidence="5 6">
    <name type="scientific">Fertoeibacter niger</name>
    <dbReference type="NCBI Taxonomy" id="2656921"/>
    <lineage>
        <taxon>Bacteria</taxon>
        <taxon>Pseudomonadati</taxon>
        <taxon>Pseudomonadota</taxon>
        <taxon>Alphaproteobacteria</taxon>
        <taxon>Rhodobacterales</taxon>
        <taxon>Paracoccaceae</taxon>
        <taxon>Fertoeibacter</taxon>
    </lineage>
</organism>
<dbReference type="PANTHER" id="PTHR30146">
    <property type="entry name" value="LACI-RELATED TRANSCRIPTIONAL REPRESSOR"/>
    <property type="match status" value="1"/>
</dbReference>
<proteinExistence type="predicted"/>
<evidence type="ECO:0000313" key="6">
    <source>
        <dbReference type="Proteomes" id="UP000484076"/>
    </source>
</evidence>